<dbReference type="EMBL" id="CTEN01000001">
    <property type="protein sequence ID" value="CQR24155.1"/>
    <property type="molecule type" value="Genomic_DNA"/>
</dbReference>
<protein>
    <recommendedName>
        <fullName evidence="3">Xylose isomerase-like TIM barrel domain-containing protein</fullName>
    </recommendedName>
</protein>
<evidence type="ECO:0000313" key="1">
    <source>
        <dbReference type="EMBL" id="CQR24155.1"/>
    </source>
</evidence>
<dbReference type="AlphaFoldDB" id="A0A0E4CS58"/>
<dbReference type="Gene3D" id="3.20.20.150">
    <property type="entry name" value="Divalent-metal-dependent TIM barrel enzymes"/>
    <property type="match status" value="1"/>
</dbReference>
<sequence>MLSCQTSVSSPKGGTPDIIHFIADRYEQGFDPTETLELVKEKPEATKSDLAFAEFCRHTVFTNPQILIENMDYIVHFHGKFYDVTEDLEETSIPYYDVLTMLKENGYDGYISSEYEGNRHIQDYVEVNSIEQVSRHQQMLKKLIG</sequence>
<dbReference type="Proteomes" id="UP000198604">
    <property type="component" value="Unassembled WGS sequence"/>
</dbReference>
<reference evidence="2" key="1">
    <citation type="submission" date="2015-03" db="EMBL/GenBank/DDBJ databases">
        <authorList>
            <person name="Urmite Genomes"/>
        </authorList>
    </citation>
    <scope>NUCLEOTIDE SEQUENCE [LARGE SCALE GENOMIC DNA]</scope>
    <source>
        <strain evidence="2">FF10</strain>
    </source>
</reference>
<evidence type="ECO:0008006" key="3">
    <source>
        <dbReference type="Google" id="ProtNLM"/>
    </source>
</evidence>
<evidence type="ECO:0000313" key="2">
    <source>
        <dbReference type="Proteomes" id="UP000198604"/>
    </source>
</evidence>
<gene>
    <name evidence="1" type="ORF">BN1356_00516</name>
</gene>
<dbReference type="RefSeq" id="WP_245620279.1">
    <property type="nucleotide sequence ID" value="NZ_CTEN01000001.1"/>
</dbReference>
<dbReference type="STRING" id="1608583.BN1356_00516"/>
<keyword evidence="2" id="KW-1185">Reference proteome</keyword>
<accession>A0A0E4CS58</accession>
<name>A0A0E4CS58_9STRE</name>
<dbReference type="SUPFAM" id="SSF51658">
    <property type="entry name" value="Xylose isomerase-like"/>
    <property type="match status" value="1"/>
</dbReference>
<organism evidence="1 2">
    <name type="scientific">Streptococcus varani</name>
    <dbReference type="NCBI Taxonomy" id="1608583"/>
    <lineage>
        <taxon>Bacteria</taxon>
        <taxon>Bacillati</taxon>
        <taxon>Bacillota</taxon>
        <taxon>Bacilli</taxon>
        <taxon>Lactobacillales</taxon>
        <taxon>Streptococcaceae</taxon>
        <taxon>Streptococcus</taxon>
    </lineage>
</organism>
<dbReference type="InterPro" id="IPR036237">
    <property type="entry name" value="Xyl_isomerase-like_sf"/>
</dbReference>
<proteinExistence type="predicted"/>